<dbReference type="InterPro" id="IPR013087">
    <property type="entry name" value="Znf_C2H2_type"/>
</dbReference>
<feature type="domain" description="C2H2-type" evidence="7">
    <location>
        <begin position="11"/>
        <end position="34"/>
    </location>
</feature>
<dbReference type="PROSITE" id="PS00036">
    <property type="entry name" value="BZIP_BASIC"/>
    <property type="match status" value="1"/>
</dbReference>
<evidence type="ECO:0000259" key="8">
    <source>
        <dbReference type="PROSITE" id="PS00036"/>
    </source>
</evidence>
<proteinExistence type="predicted"/>
<evidence type="ECO:0000259" key="7">
    <source>
        <dbReference type="PROSITE" id="PS00028"/>
    </source>
</evidence>
<reference evidence="9" key="2">
    <citation type="submission" date="2022-10" db="EMBL/GenBank/DDBJ databases">
        <authorList>
            <consortium name="ENA_rothamsted_submissions"/>
            <consortium name="culmorum"/>
            <person name="King R."/>
        </authorList>
    </citation>
    <scope>NUCLEOTIDE SEQUENCE</scope>
</reference>
<evidence type="ECO:0000256" key="3">
    <source>
        <dbReference type="ARBA" id="ARBA00023163"/>
    </source>
</evidence>
<name>A0A9N9WQY1_9DIPT</name>
<evidence type="ECO:0000256" key="1">
    <source>
        <dbReference type="ARBA" id="ARBA00004123"/>
    </source>
</evidence>
<dbReference type="Proteomes" id="UP001153620">
    <property type="component" value="Chromosome 2"/>
</dbReference>
<dbReference type="AlphaFoldDB" id="A0A9N9WQY1"/>
<feature type="region of interest" description="Disordered" evidence="6">
    <location>
        <begin position="292"/>
        <end position="315"/>
    </location>
</feature>
<evidence type="ECO:0000256" key="5">
    <source>
        <dbReference type="SAM" id="Coils"/>
    </source>
</evidence>
<dbReference type="InterPro" id="IPR046347">
    <property type="entry name" value="bZIP_sf"/>
</dbReference>
<dbReference type="InterPro" id="IPR051027">
    <property type="entry name" value="bZIP_transcription_factors"/>
</dbReference>
<dbReference type="PROSITE" id="PS00028">
    <property type="entry name" value="ZINC_FINGER_C2H2_1"/>
    <property type="match status" value="1"/>
</dbReference>
<keyword evidence="5" id="KW-0175">Coiled coil</keyword>
<evidence type="ECO:0000313" key="9">
    <source>
        <dbReference type="EMBL" id="CAG9801668.1"/>
    </source>
</evidence>
<dbReference type="SUPFAM" id="SSF57959">
    <property type="entry name" value="Leucine zipper domain"/>
    <property type="match status" value="1"/>
</dbReference>
<evidence type="ECO:0008006" key="11">
    <source>
        <dbReference type="Google" id="ProtNLM"/>
    </source>
</evidence>
<dbReference type="OrthoDB" id="295274at2759"/>
<keyword evidence="4" id="KW-0539">Nucleus</keyword>
<feature type="coiled-coil region" evidence="5">
    <location>
        <begin position="342"/>
        <end position="369"/>
    </location>
</feature>
<dbReference type="Pfam" id="PF07716">
    <property type="entry name" value="bZIP_2"/>
    <property type="match status" value="1"/>
</dbReference>
<dbReference type="EMBL" id="OU895878">
    <property type="protein sequence ID" value="CAG9801668.1"/>
    <property type="molecule type" value="Genomic_DNA"/>
</dbReference>
<organism evidence="9 10">
    <name type="scientific">Chironomus riparius</name>
    <dbReference type="NCBI Taxonomy" id="315576"/>
    <lineage>
        <taxon>Eukaryota</taxon>
        <taxon>Metazoa</taxon>
        <taxon>Ecdysozoa</taxon>
        <taxon>Arthropoda</taxon>
        <taxon>Hexapoda</taxon>
        <taxon>Insecta</taxon>
        <taxon>Pterygota</taxon>
        <taxon>Neoptera</taxon>
        <taxon>Endopterygota</taxon>
        <taxon>Diptera</taxon>
        <taxon>Nematocera</taxon>
        <taxon>Chironomoidea</taxon>
        <taxon>Chironomidae</taxon>
        <taxon>Chironominae</taxon>
        <taxon>Chironomus</taxon>
    </lineage>
</organism>
<accession>A0A9N9WQY1</accession>
<reference evidence="9" key="1">
    <citation type="submission" date="2022-01" db="EMBL/GenBank/DDBJ databases">
        <authorList>
            <person name="King R."/>
        </authorList>
    </citation>
    <scope>NUCLEOTIDE SEQUENCE</scope>
</reference>
<dbReference type="Gene3D" id="1.20.5.170">
    <property type="match status" value="1"/>
</dbReference>
<evidence type="ECO:0000256" key="6">
    <source>
        <dbReference type="SAM" id="MobiDB-lite"/>
    </source>
</evidence>
<sequence>MNDNVSETFHCNEIGCQMSFYTEQNLSAHRQVKHNKLNLDIPPKDATISFSDQTPTPTRLLNKCEELRVFDDPYIQNLNPFDEGFRKAINDDHHCGYLTTLSSNQDTLHTPQIIPDFISRVIKEEKLKQEVLLPIQDEPENLSTTPDIPKYTINDHHDHHPVERSHLQPIPLLPKPNIMYSAPIITNTASMHLNSTLNDHAKSSESVKDKLKNIILNNNSTGTTTITDASKRIKMDSDSNLPAILIQTVPLISPANFIISNNNNEDSKLRVTASNNGISNSINLKPLEIKKPELESSTKKRTVPTNKDSSSKSNTKLDSVALKIERNREAARRYRNKIKIQSLAIKDKYDRSQKEISQLKKEVTELKKLLLLHKDCDITKNSRMS</sequence>
<dbReference type="GO" id="GO:0005634">
    <property type="term" value="C:nucleus"/>
    <property type="evidence" value="ECO:0007669"/>
    <property type="project" value="UniProtKB-SubCell"/>
</dbReference>
<keyword evidence="2" id="KW-0805">Transcription regulation</keyword>
<dbReference type="PANTHER" id="PTHR19304">
    <property type="entry name" value="CYCLIC-AMP RESPONSE ELEMENT BINDING PROTEIN"/>
    <property type="match status" value="1"/>
</dbReference>
<dbReference type="InterPro" id="IPR004827">
    <property type="entry name" value="bZIP"/>
</dbReference>
<gene>
    <name evidence="9" type="ORF">CHIRRI_LOCUS4590</name>
</gene>
<keyword evidence="3" id="KW-0804">Transcription</keyword>
<keyword evidence="10" id="KW-1185">Reference proteome</keyword>
<protein>
    <recommendedName>
        <fullName evidence="11">Cyclic AMP-dependent transcription factor ATF-2</fullName>
    </recommendedName>
</protein>
<dbReference type="GO" id="GO:0003700">
    <property type="term" value="F:DNA-binding transcription factor activity"/>
    <property type="evidence" value="ECO:0007669"/>
    <property type="project" value="InterPro"/>
</dbReference>
<evidence type="ECO:0000256" key="4">
    <source>
        <dbReference type="ARBA" id="ARBA00023242"/>
    </source>
</evidence>
<feature type="compositionally biased region" description="Low complexity" evidence="6">
    <location>
        <begin position="305"/>
        <end position="315"/>
    </location>
</feature>
<evidence type="ECO:0000313" key="10">
    <source>
        <dbReference type="Proteomes" id="UP001153620"/>
    </source>
</evidence>
<dbReference type="CDD" id="cd14686">
    <property type="entry name" value="bZIP"/>
    <property type="match status" value="1"/>
</dbReference>
<evidence type="ECO:0000256" key="2">
    <source>
        <dbReference type="ARBA" id="ARBA00023015"/>
    </source>
</evidence>
<comment type="subcellular location">
    <subcellularLocation>
        <location evidence="1">Nucleus</location>
    </subcellularLocation>
</comment>
<feature type="domain" description="BZIP" evidence="8">
    <location>
        <begin position="323"/>
        <end position="337"/>
    </location>
</feature>